<feature type="compositionally biased region" description="Polar residues" evidence="1">
    <location>
        <begin position="174"/>
        <end position="199"/>
    </location>
</feature>
<feature type="compositionally biased region" description="Low complexity" evidence="1">
    <location>
        <begin position="214"/>
        <end position="233"/>
    </location>
</feature>
<accession>A0A9P6H9R7</accession>
<keyword evidence="3" id="KW-1185">Reference proteome</keyword>
<proteinExistence type="predicted"/>
<protein>
    <submittedName>
        <fullName evidence="2">Uncharacterized protein</fullName>
    </submittedName>
</protein>
<comment type="caution">
    <text evidence="2">The sequence shown here is derived from an EMBL/GenBank/DDBJ whole genome shotgun (WGS) entry which is preliminary data.</text>
</comment>
<dbReference type="OrthoDB" id="10451076at2759"/>
<feature type="compositionally biased region" description="Basic and acidic residues" evidence="1">
    <location>
        <begin position="91"/>
        <end position="104"/>
    </location>
</feature>
<feature type="compositionally biased region" description="Low complexity" evidence="1">
    <location>
        <begin position="662"/>
        <end position="682"/>
    </location>
</feature>
<evidence type="ECO:0000256" key="1">
    <source>
        <dbReference type="SAM" id="MobiDB-lite"/>
    </source>
</evidence>
<feature type="region of interest" description="Disordered" evidence="1">
    <location>
        <begin position="1"/>
        <end position="331"/>
    </location>
</feature>
<gene>
    <name evidence="2" type="ORF">BJ322DRAFT_162987</name>
</gene>
<feature type="region of interest" description="Disordered" evidence="1">
    <location>
        <begin position="346"/>
        <end position="470"/>
    </location>
</feature>
<evidence type="ECO:0000313" key="2">
    <source>
        <dbReference type="EMBL" id="KAF9782599.1"/>
    </source>
</evidence>
<feature type="compositionally biased region" description="Polar residues" evidence="1">
    <location>
        <begin position="614"/>
        <end position="624"/>
    </location>
</feature>
<feature type="compositionally biased region" description="Polar residues" evidence="1">
    <location>
        <begin position="234"/>
        <end position="243"/>
    </location>
</feature>
<feature type="compositionally biased region" description="Low complexity" evidence="1">
    <location>
        <begin position="560"/>
        <end position="570"/>
    </location>
</feature>
<feature type="compositionally biased region" description="Low complexity" evidence="1">
    <location>
        <begin position="595"/>
        <end position="607"/>
    </location>
</feature>
<feature type="compositionally biased region" description="Polar residues" evidence="1">
    <location>
        <begin position="346"/>
        <end position="357"/>
    </location>
</feature>
<reference evidence="2" key="1">
    <citation type="journal article" date="2020" name="Nat. Commun.">
        <title>Large-scale genome sequencing of mycorrhizal fungi provides insights into the early evolution of symbiotic traits.</title>
        <authorList>
            <person name="Miyauchi S."/>
            <person name="Kiss E."/>
            <person name="Kuo A."/>
            <person name="Drula E."/>
            <person name="Kohler A."/>
            <person name="Sanchez-Garcia M."/>
            <person name="Morin E."/>
            <person name="Andreopoulos B."/>
            <person name="Barry K.W."/>
            <person name="Bonito G."/>
            <person name="Buee M."/>
            <person name="Carver A."/>
            <person name="Chen C."/>
            <person name="Cichocki N."/>
            <person name="Clum A."/>
            <person name="Culley D."/>
            <person name="Crous P.W."/>
            <person name="Fauchery L."/>
            <person name="Girlanda M."/>
            <person name="Hayes R.D."/>
            <person name="Keri Z."/>
            <person name="LaButti K."/>
            <person name="Lipzen A."/>
            <person name="Lombard V."/>
            <person name="Magnuson J."/>
            <person name="Maillard F."/>
            <person name="Murat C."/>
            <person name="Nolan M."/>
            <person name="Ohm R.A."/>
            <person name="Pangilinan J."/>
            <person name="Pereira M.F."/>
            <person name="Perotto S."/>
            <person name="Peter M."/>
            <person name="Pfister S."/>
            <person name="Riley R."/>
            <person name="Sitrit Y."/>
            <person name="Stielow J.B."/>
            <person name="Szollosi G."/>
            <person name="Zifcakova L."/>
            <person name="Stursova M."/>
            <person name="Spatafora J.W."/>
            <person name="Tedersoo L."/>
            <person name="Vaario L.M."/>
            <person name="Yamada A."/>
            <person name="Yan M."/>
            <person name="Wang P."/>
            <person name="Xu J."/>
            <person name="Bruns T."/>
            <person name="Baldrian P."/>
            <person name="Vilgalys R."/>
            <person name="Dunand C."/>
            <person name="Henrissat B."/>
            <person name="Grigoriev I.V."/>
            <person name="Hibbett D."/>
            <person name="Nagy L.G."/>
            <person name="Martin F.M."/>
        </authorList>
    </citation>
    <scope>NUCLEOTIDE SEQUENCE</scope>
    <source>
        <strain evidence="2">UH-Tt-Lm1</strain>
    </source>
</reference>
<sequence length="735" mass="79589">MSTKPRDKQLPITMFFSTPRPTNPRKKDGNTPMTRKRRRELGVELEAGKDSAGVDSAAEVETPIHAGKRAKRSSTMAPKQTPGGRGRARLQQRDVDSDEEDKRAGPSKPPSHRAVRITRKAGNLLTPESEGIFENPPPDDHGVSNLKTPLAELKLEGRRNSVESPPQNARRGLRSSNVGLPTPITSSRDVSRPRANNLSKILVRTTPEPPEPEPIIISSSPLSPLTDLQDSSPRSQAPAQNSFPIFKVPALPLHTPRRQRVEDRKSGSSPPRHSAMAVDSDEGLVPTSQSQDLKPFIISPPRPGGSALLKDTTPKSLRQSQGYIKRPAQPLPSILATMQARGYTGTQESDVVATSQMEETELRIPRSAQVGPSRALAFSSPPNKRNKVSQSHHEPPSSVRSGVLRTPTKITGLPRDGKVHVMSPVTGFLSPKRYSPTRRNGVGPSTSSLPPSSIPPSTDPYESGRDDTALDFVQYQTTPTKRRSSMDSPTKEIKLFESQVTHSPTWSQPRSFERWRLRDVLDSQRAFGDGKAGLEAEAEGREPGEGLPTNGDESEESERAAMMASSMTEADSQDLIEWFARVRPELKFVGKAPQSKSSNSSLRSNKSGPDSAKDNANGNGSGSRVDQVDTIVVDDTPPPSQDFKKPDNADPITNRIENVGKVSPVETSSSSLTESDSQSGGSRKTQDQEGSQGGIGDSALVFSQPTLDPLMAFLDIFEGASSVARDSQSVIDISD</sequence>
<feature type="compositionally biased region" description="Basic and acidic residues" evidence="1">
    <location>
        <begin position="532"/>
        <end position="544"/>
    </location>
</feature>
<reference evidence="2" key="2">
    <citation type="submission" date="2020-11" db="EMBL/GenBank/DDBJ databases">
        <authorList>
            <consortium name="DOE Joint Genome Institute"/>
            <person name="Kuo A."/>
            <person name="Miyauchi S."/>
            <person name="Kiss E."/>
            <person name="Drula E."/>
            <person name="Kohler A."/>
            <person name="Sanchez-Garcia M."/>
            <person name="Andreopoulos B."/>
            <person name="Barry K.W."/>
            <person name="Bonito G."/>
            <person name="Buee M."/>
            <person name="Carver A."/>
            <person name="Chen C."/>
            <person name="Cichocki N."/>
            <person name="Clum A."/>
            <person name="Culley D."/>
            <person name="Crous P.W."/>
            <person name="Fauchery L."/>
            <person name="Girlanda M."/>
            <person name="Hayes R."/>
            <person name="Keri Z."/>
            <person name="Labutti K."/>
            <person name="Lipzen A."/>
            <person name="Lombard V."/>
            <person name="Magnuson J."/>
            <person name="Maillard F."/>
            <person name="Morin E."/>
            <person name="Murat C."/>
            <person name="Nolan M."/>
            <person name="Ohm R."/>
            <person name="Pangilinan J."/>
            <person name="Pereira M."/>
            <person name="Perotto S."/>
            <person name="Peter M."/>
            <person name="Riley R."/>
            <person name="Sitrit Y."/>
            <person name="Stielow B."/>
            <person name="Szollosi G."/>
            <person name="Zifcakova L."/>
            <person name="Stursova M."/>
            <person name="Spatafora J.W."/>
            <person name="Tedersoo L."/>
            <person name="Vaario L.-M."/>
            <person name="Yamada A."/>
            <person name="Yan M."/>
            <person name="Wang P."/>
            <person name="Xu J."/>
            <person name="Bruns T."/>
            <person name="Baldrian P."/>
            <person name="Vilgalys R."/>
            <person name="Henrissat B."/>
            <person name="Grigoriev I.V."/>
            <person name="Hibbett D."/>
            <person name="Nagy L.G."/>
            <person name="Martin F.M."/>
        </authorList>
    </citation>
    <scope>NUCLEOTIDE SEQUENCE</scope>
    <source>
        <strain evidence="2">UH-Tt-Lm1</strain>
    </source>
</reference>
<dbReference type="EMBL" id="WIUZ02000011">
    <property type="protein sequence ID" value="KAF9782599.1"/>
    <property type="molecule type" value="Genomic_DNA"/>
</dbReference>
<evidence type="ECO:0000313" key="3">
    <source>
        <dbReference type="Proteomes" id="UP000736335"/>
    </source>
</evidence>
<feature type="compositionally biased region" description="Basic and acidic residues" evidence="1">
    <location>
        <begin position="40"/>
        <end position="49"/>
    </location>
</feature>
<organism evidence="2 3">
    <name type="scientific">Thelephora terrestris</name>
    <dbReference type="NCBI Taxonomy" id="56493"/>
    <lineage>
        <taxon>Eukaryota</taxon>
        <taxon>Fungi</taxon>
        <taxon>Dikarya</taxon>
        <taxon>Basidiomycota</taxon>
        <taxon>Agaricomycotina</taxon>
        <taxon>Agaricomycetes</taxon>
        <taxon>Thelephorales</taxon>
        <taxon>Thelephoraceae</taxon>
        <taxon>Thelephora</taxon>
    </lineage>
</organism>
<feature type="region of interest" description="Disordered" evidence="1">
    <location>
        <begin position="589"/>
        <end position="700"/>
    </location>
</feature>
<feature type="compositionally biased region" description="Basic residues" evidence="1">
    <location>
        <begin position="110"/>
        <end position="119"/>
    </location>
</feature>
<feature type="region of interest" description="Disordered" evidence="1">
    <location>
        <begin position="525"/>
        <end position="571"/>
    </location>
</feature>
<dbReference type="AlphaFoldDB" id="A0A9P6H9R7"/>
<dbReference type="Proteomes" id="UP000736335">
    <property type="component" value="Unassembled WGS sequence"/>
</dbReference>
<name>A0A9P6H9R7_9AGAM</name>